<organism evidence="1 2">
    <name type="scientific">Weissella viridescens</name>
    <name type="common">Lactobacillus viridescens</name>
    <dbReference type="NCBI Taxonomy" id="1629"/>
    <lineage>
        <taxon>Bacteria</taxon>
        <taxon>Bacillati</taxon>
        <taxon>Bacillota</taxon>
        <taxon>Bacilli</taxon>
        <taxon>Lactobacillales</taxon>
        <taxon>Lactobacillaceae</taxon>
        <taxon>Weissella</taxon>
    </lineage>
</organism>
<sequence>MLRERGAEVVYIEQLLAECLQSADTRIAFIKRYLEEHHYTTGTVAQEMQKYLQTLSVKDLVQTIYAGIRRDALDLKHTSLDEVAGTAAEDPF</sequence>
<keyword evidence="1" id="KW-0378">Hydrolase</keyword>
<dbReference type="EMBL" id="UHIV01000005">
    <property type="protein sequence ID" value="SUP60864.1"/>
    <property type="molecule type" value="Genomic_DNA"/>
</dbReference>
<dbReference type="SUPFAM" id="SSF55909">
    <property type="entry name" value="Pentein"/>
    <property type="match status" value="1"/>
</dbReference>
<dbReference type="GO" id="GO:0016990">
    <property type="term" value="F:arginine deiminase activity"/>
    <property type="evidence" value="ECO:0007669"/>
    <property type="project" value="UniProtKB-EC"/>
</dbReference>
<dbReference type="Pfam" id="PF02274">
    <property type="entry name" value="ADI"/>
    <property type="match status" value="1"/>
</dbReference>
<evidence type="ECO:0000313" key="1">
    <source>
        <dbReference type="EMBL" id="SUP60864.1"/>
    </source>
</evidence>
<protein>
    <submittedName>
        <fullName evidence="1">Arginine deiminase</fullName>
        <ecNumber evidence="1">3.5.3.6</ecNumber>
    </submittedName>
</protein>
<reference evidence="1 2" key="1">
    <citation type="submission" date="2018-06" db="EMBL/GenBank/DDBJ databases">
        <authorList>
            <consortium name="Pathogen Informatics"/>
            <person name="Doyle S."/>
        </authorList>
    </citation>
    <scope>NUCLEOTIDE SEQUENCE [LARGE SCALE GENOMIC DNA]</scope>
    <source>
        <strain evidence="1 2">NCTC13645</strain>
    </source>
</reference>
<proteinExistence type="predicted"/>
<dbReference type="AlphaFoldDB" id="A0A380P7Q7"/>
<dbReference type="Gene3D" id="1.10.3930.10">
    <property type="entry name" value="Arginine deiminase"/>
    <property type="match status" value="1"/>
</dbReference>
<accession>A0A380P7Q7</accession>
<dbReference type="Proteomes" id="UP000254621">
    <property type="component" value="Unassembled WGS sequence"/>
</dbReference>
<gene>
    <name evidence="1" type="primary">arcA_1</name>
    <name evidence="1" type="ORF">NCTC13645_01985</name>
</gene>
<dbReference type="EC" id="3.5.3.6" evidence="1"/>
<evidence type="ECO:0000313" key="2">
    <source>
        <dbReference type="Proteomes" id="UP000254621"/>
    </source>
</evidence>
<name>A0A380P7Q7_WEIVI</name>